<evidence type="ECO:0000313" key="9">
    <source>
        <dbReference type="EMBL" id="BAT96509.1"/>
    </source>
</evidence>
<comment type="similarity">
    <text evidence="1 6">Belongs to the FHY3/FAR1 family.</text>
</comment>
<dbReference type="EMBL" id="AP015041">
    <property type="protein sequence ID" value="BAT96509.1"/>
    <property type="molecule type" value="Genomic_DNA"/>
</dbReference>
<keyword evidence="6" id="KW-0539">Nucleus</keyword>
<dbReference type="PANTHER" id="PTHR31669:SF283">
    <property type="entry name" value="PROTEIN FAR1-RELATED SEQUENCE"/>
    <property type="match status" value="1"/>
</dbReference>
<evidence type="ECO:0000256" key="1">
    <source>
        <dbReference type="ARBA" id="ARBA00005889"/>
    </source>
</evidence>
<evidence type="ECO:0000313" key="10">
    <source>
        <dbReference type="Proteomes" id="UP000291084"/>
    </source>
</evidence>
<dbReference type="Pfam" id="PF04434">
    <property type="entry name" value="SWIM"/>
    <property type="match status" value="1"/>
</dbReference>
<dbReference type="InterPro" id="IPR007527">
    <property type="entry name" value="Znf_SWIM"/>
</dbReference>
<dbReference type="GO" id="GO:0005634">
    <property type="term" value="C:nucleus"/>
    <property type="evidence" value="ECO:0007669"/>
    <property type="project" value="UniProtKB-SubCell"/>
</dbReference>
<keyword evidence="3 5" id="KW-0863">Zinc-finger</keyword>
<keyword evidence="2 6" id="KW-0479">Metal-binding</keyword>
<dbReference type="GO" id="GO:0006355">
    <property type="term" value="P:regulation of DNA-templated transcription"/>
    <property type="evidence" value="ECO:0007669"/>
    <property type="project" value="UniProtKB-UniRule"/>
</dbReference>
<dbReference type="OrthoDB" id="1431838at2759"/>
<feature type="region of interest" description="Disordered" evidence="7">
    <location>
        <begin position="239"/>
        <end position="270"/>
    </location>
</feature>
<evidence type="ECO:0000259" key="8">
    <source>
        <dbReference type="PROSITE" id="PS50966"/>
    </source>
</evidence>
<comment type="subcellular location">
    <subcellularLocation>
        <location evidence="6">Nucleus</location>
    </subcellularLocation>
</comment>
<reference evidence="9 10" key="1">
    <citation type="journal article" date="2015" name="Sci. Rep.">
        <title>The power of single molecule real-time sequencing technology in the de novo assembly of a eukaryotic genome.</title>
        <authorList>
            <person name="Sakai H."/>
            <person name="Naito K."/>
            <person name="Ogiso-Tanaka E."/>
            <person name="Takahashi Y."/>
            <person name="Iseki K."/>
            <person name="Muto C."/>
            <person name="Satou K."/>
            <person name="Teruya K."/>
            <person name="Shiroma A."/>
            <person name="Shimoji M."/>
            <person name="Hirano T."/>
            <person name="Itoh T."/>
            <person name="Kaga A."/>
            <person name="Tomooka N."/>
        </authorList>
    </citation>
    <scope>NUCLEOTIDE SEQUENCE [LARGE SCALE GENOMIC DNA]</scope>
    <source>
        <strain evidence="10">cv. Shumari</strain>
    </source>
</reference>
<dbReference type="PROSITE" id="PS50966">
    <property type="entry name" value="ZF_SWIM"/>
    <property type="match status" value="1"/>
</dbReference>
<dbReference type="AlphaFoldDB" id="A0A0S3SUI2"/>
<feature type="domain" description="SWIM-type" evidence="8">
    <location>
        <begin position="71"/>
        <end position="107"/>
    </location>
</feature>
<proteinExistence type="inferred from homology"/>
<dbReference type="SMART" id="SM00575">
    <property type="entry name" value="ZnF_PMZ"/>
    <property type="match status" value="1"/>
</dbReference>
<evidence type="ECO:0000256" key="5">
    <source>
        <dbReference type="PROSITE-ProRule" id="PRU00325"/>
    </source>
</evidence>
<evidence type="ECO:0000256" key="3">
    <source>
        <dbReference type="ARBA" id="ARBA00022771"/>
    </source>
</evidence>
<dbReference type="InterPro" id="IPR006564">
    <property type="entry name" value="Znf_PMZ"/>
</dbReference>
<name>A0A0S3SUI2_PHAAN</name>
<organism evidence="9 10">
    <name type="scientific">Vigna angularis var. angularis</name>
    <dbReference type="NCBI Taxonomy" id="157739"/>
    <lineage>
        <taxon>Eukaryota</taxon>
        <taxon>Viridiplantae</taxon>
        <taxon>Streptophyta</taxon>
        <taxon>Embryophyta</taxon>
        <taxon>Tracheophyta</taxon>
        <taxon>Spermatophyta</taxon>
        <taxon>Magnoliopsida</taxon>
        <taxon>eudicotyledons</taxon>
        <taxon>Gunneridae</taxon>
        <taxon>Pentapetalae</taxon>
        <taxon>rosids</taxon>
        <taxon>fabids</taxon>
        <taxon>Fabales</taxon>
        <taxon>Fabaceae</taxon>
        <taxon>Papilionoideae</taxon>
        <taxon>50 kb inversion clade</taxon>
        <taxon>NPAAA clade</taxon>
        <taxon>indigoferoid/millettioid clade</taxon>
        <taxon>Phaseoleae</taxon>
        <taxon>Vigna</taxon>
    </lineage>
</organism>
<evidence type="ECO:0000256" key="4">
    <source>
        <dbReference type="ARBA" id="ARBA00022833"/>
    </source>
</evidence>
<dbReference type="Proteomes" id="UP000291084">
    <property type="component" value="Chromosome 8"/>
</dbReference>
<comment type="function">
    <text evidence="6">Putative transcription activator involved in regulating light control of development.</text>
</comment>
<feature type="compositionally biased region" description="Low complexity" evidence="7">
    <location>
        <begin position="252"/>
        <end position="262"/>
    </location>
</feature>
<evidence type="ECO:0000256" key="6">
    <source>
        <dbReference type="RuleBase" id="RU367018"/>
    </source>
</evidence>
<sequence length="315" mass="36343">MNTTIACGSQSPIKRQFQVEYTHAKFEEVQTEFRSRMNCFIKDTLKEDLWNTYTVKEERMWEGNRVPDKFYKVQFDPITQTTTCSCHLFEFRGIICRHSQLVFGQEDVYSVPSQYILRRWSKNIRRRHTLITASYSNSTNEPRMQRYKLLCKRFYEIAEVACESEEASTELEKELNCLGTKFGFSSSMTNNIISDAGQLRYDTGACTSIPLTPVGTSDVLVHSPATVKRKGRPRTNRLKSTVEKKTKRRKSTSLTNTSTPPTEQCGERPSNVVECDHREQFEADTIQLSQDTEMGHFGFMSLLSAVHNNFDNNIN</sequence>
<dbReference type="PANTHER" id="PTHR31669">
    <property type="entry name" value="PROTEIN FAR1-RELATED SEQUENCE 10-RELATED"/>
    <property type="match status" value="1"/>
</dbReference>
<evidence type="ECO:0000256" key="2">
    <source>
        <dbReference type="ARBA" id="ARBA00022723"/>
    </source>
</evidence>
<dbReference type="InterPro" id="IPR031052">
    <property type="entry name" value="FHY3/FAR1"/>
</dbReference>
<keyword evidence="10" id="KW-1185">Reference proteome</keyword>
<evidence type="ECO:0000256" key="7">
    <source>
        <dbReference type="SAM" id="MobiDB-lite"/>
    </source>
</evidence>
<accession>A0A0S3SUI2</accession>
<protein>
    <recommendedName>
        <fullName evidence="6">Protein FAR1-RELATED SEQUENCE</fullName>
    </recommendedName>
</protein>
<keyword evidence="4 6" id="KW-0862">Zinc</keyword>
<dbReference type="GO" id="GO:0008270">
    <property type="term" value="F:zinc ion binding"/>
    <property type="evidence" value="ECO:0007669"/>
    <property type="project" value="UniProtKB-UniRule"/>
</dbReference>
<gene>
    <name evidence="9" type="primary">Vigan.08G346100</name>
    <name evidence="9" type="ORF">VIGAN_08346100</name>
</gene>